<feature type="region of interest" description="Disordered" evidence="6">
    <location>
        <begin position="299"/>
        <end position="330"/>
    </location>
</feature>
<feature type="compositionally biased region" description="Pro residues" evidence="6">
    <location>
        <begin position="310"/>
        <end position="324"/>
    </location>
</feature>
<dbReference type="Proteomes" id="UP001403094">
    <property type="component" value="Unassembled WGS sequence"/>
</dbReference>
<keyword evidence="4 5" id="KW-0067">ATP-binding</keyword>
<evidence type="ECO:0000313" key="9">
    <source>
        <dbReference type="Proteomes" id="UP001403094"/>
    </source>
</evidence>
<dbReference type="SUPFAM" id="SSF56112">
    <property type="entry name" value="Protein kinase-like (PK-like)"/>
    <property type="match status" value="1"/>
</dbReference>
<feature type="compositionally biased region" description="Acidic residues" evidence="6">
    <location>
        <begin position="418"/>
        <end position="429"/>
    </location>
</feature>
<dbReference type="PROSITE" id="PS00107">
    <property type="entry name" value="PROTEIN_KINASE_ATP"/>
    <property type="match status" value="1"/>
</dbReference>
<evidence type="ECO:0000256" key="6">
    <source>
        <dbReference type="SAM" id="MobiDB-lite"/>
    </source>
</evidence>
<organism evidence="8 9">
    <name type="scientific">Streptomyces cheonanensis</name>
    <dbReference type="NCBI Taxonomy" id="312720"/>
    <lineage>
        <taxon>Bacteria</taxon>
        <taxon>Bacillati</taxon>
        <taxon>Actinomycetota</taxon>
        <taxon>Actinomycetes</taxon>
        <taxon>Kitasatosporales</taxon>
        <taxon>Streptomycetaceae</taxon>
        <taxon>Streptomyces</taxon>
    </lineage>
</organism>
<dbReference type="RefSeq" id="WP_346070335.1">
    <property type="nucleotide sequence ID" value="NZ_BAAANQ010000003.1"/>
</dbReference>
<proteinExistence type="predicted"/>
<evidence type="ECO:0000256" key="2">
    <source>
        <dbReference type="ARBA" id="ARBA00022741"/>
    </source>
</evidence>
<dbReference type="PROSITE" id="PS50011">
    <property type="entry name" value="PROTEIN_KINASE_DOM"/>
    <property type="match status" value="1"/>
</dbReference>
<comment type="caution">
    <text evidence="8">The sequence shown here is derived from an EMBL/GenBank/DDBJ whole genome shotgun (WGS) entry which is preliminary data.</text>
</comment>
<evidence type="ECO:0000256" key="4">
    <source>
        <dbReference type="ARBA" id="ARBA00022840"/>
    </source>
</evidence>
<evidence type="ECO:0000256" key="3">
    <source>
        <dbReference type="ARBA" id="ARBA00022777"/>
    </source>
</evidence>
<feature type="compositionally biased region" description="Low complexity" evidence="6">
    <location>
        <begin position="404"/>
        <end position="414"/>
    </location>
</feature>
<gene>
    <name evidence="8" type="ORF">GCM10009757_21940</name>
</gene>
<dbReference type="InterPro" id="IPR011009">
    <property type="entry name" value="Kinase-like_dom_sf"/>
</dbReference>
<name>A0ABP5GQA2_9ACTN</name>
<dbReference type="Gene3D" id="1.10.510.10">
    <property type="entry name" value="Transferase(Phosphotransferase) domain 1"/>
    <property type="match status" value="1"/>
</dbReference>
<dbReference type="CDD" id="cd14014">
    <property type="entry name" value="STKc_PknB_like"/>
    <property type="match status" value="1"/>
</dbReference>
<keyword evidence="9" id="KW-1185">Reference proteome</keyword>
<evidence type="ECO:0000256" key="1">
    <source>
        <dbReference type="ARBA" id="ARBA00022679"/>
    </source>
</evidence>
<reference evidence="9" key="1">
    <citation type="journal article" date="2019" name="Int. J. Syst. Evol. Microbiol.">
        <title>The Global Catalogue of Microorganisms (GCM) 10K type strain sequencing project: providing services to taxonomists for standard genome sequencing and annotation.</title>
        <authorList>
            <consortium name="The Broad Institute Genomics Platform"/>
            <consortium name="The Broad Institute Genome Sequencing Center for Infectious Disease"/>
            <person name="Wu L."/>
            <person name="Ma J."/>
        </authorList>
    </citation>
    <scope>NUCLEOTIDE SEQUENCE [LARGE SCALE GENOMIC DNA]</scope>
    <source>
        <strain evidence="9">JCM 14549</strain>
    </source>
</reference>
<dbReference type="SMART" id="SM00220">
    <property type="entry name" value="S_TKc"/>
    <property type="match status" value="1"/>
</dbReference>
<feature type="compositionally biased region" description="Low complexity" evidence="6">
    <location>
        <begin position="372"/>
        <end position="387"/>
    </location>
</feature>
<keyword evidence="1" id="KW-0808">Transferase</keyword>
<evidence type="ECO:0000313" key="8">
    <source>
        <dbReference type="EMBL" id="GAA2050221.1"/>
    </source>
</evidence>
<feature type="region of interest" description="Disordered" evidence="6">
    <location>
        <begin position="1"/>
        <end position="22"/>
    </location>
</feature>
<dbReference type="PROSITE" id="PS00108">
    <property type="entry name" value="PROTEIN_KINASE_ST"/>
    <property type="match status" value="1"/>
</dbReference>
<protein>
    <recommendedName>
        <fullName evidence="7">Protein kinase domain-containing protein</fullName>
    </recommendedName>
</protein>
<dbReference type="PANTHER" id="PTHR43289:SF34">
    <property type="entry name" value="SERINE_THREONINE-PROTEIN KINASE YBDM-RELATED"/>
    <property type="match status" value="1"/>
</dbReference>
<dbReference type="InterPro" id="IPR008271">
    <property type="entry name" value="Ser/Thr_kinase_AS"/>
</dbReference>
<dbReference type="EMBL" id="BAAANQ010000003">
    <property type="protein sequence ID" value="GAA2050221.1"/>
    <property type="molecule type" value="Genomic_DNA"/>
</dbReference>
<feature type="domain" description="Protein kinase" evidence="7">
    <location>
        <begin position="28"/>
        <end position="293"/>
    </location>
</feature>
<accession>A0ABP5GQA2</accession>
<dbReference type="InterPro" id="IPR017441">
    <property type="entry name" value="Protein_kinase_ATP_BS"/>
</dbReference>
<feature type="binding site" evidence="5">
    <location>
        <position position="56"/>
    </location>
    <ligand>
        <name>ATP</name>
        <dbReference type="ChEBI" id="CHEBI:30616"/>
    </ligand>
</feature>
<dbReference type="PANTHER" id="PTHR43289">
    <property type="entry name" value="MITOGEN-ACTIVATED PROTEIN KINASE KINASE KINASE 20-RELATED"/>
    <property type="match status" value="1"/>
</dbReference>
<sequence length="600" mass="62590">MAAHDEHPPPRPQFGPLGPTDPREVAGYALRARIGTGGMGAVYLSYTRGGQPIALKVVRGEFAEDPDFRRRFTAEVRAARRVQGPYTVPVLDSNTEGAAPWLATAYIPGFPLAEAVRRHGPLPLDTVLLLVAGVAEALASIHGAGVVHRDLKPGNVLLSAEGPKVIDFGIAQAADTTALTGTDVRVGTPAYMAPEQIVGNPPAGPATDLFALGIVAHFAATGGHPFGEGGAHGLMYRIVQEDPDLSAAPEVLRPLIAACLAKRPADRPGPAQVVEMCRALSPGQTLQRRDGWLPPALAAQVSQRDTVRPPDAPAPTLPPPPPETAPAVTTAAPATTTAVPAAGRPRRTLAIAVATTAVLAATAGGVTAAMLLPDTGTPAAPDAAGPPQDDPHPDPADADGGGAADPDGAPSDAGEPGGSEEAERDPEQDPDAAYRLTASEVALTIKAPLYHEDTRVAAGFCYGANATRVNLEELTAHSEAALGSMDYLPHDTHINYFHCNKPDVLGEGMTFDKNAFVGSIDDPDPTAEECYAAAHKSDVPNPITIEDILSDTSLHEGMGLCVETKERTVVLVWIDRVEAAPQNRDLRSYLTTATQWKPND</sequence>
<dbReference type="Pfam" id="PF00069">
    <property type="entry name" value="Pkinase"/>
    <property type="match status" value="1"/>
</dbReference>
<dbReference type="Gene3D" id="3.30.200.20">
    <property type="entry name" value="Phosphorylase Kinase, domain 1"/>
    <property type="match status" value="1"/>
</dbReference>
<dbReference type="InterPro" id="IPR000719">
    <property type="entry name" value="Prot_kinase_dom"/>
</dbReference>
<keyword evidence="2 5" id="KW-0547">Nucleotide-binding</keyword>
<feature type="region of interest" description="Disordered" evidence="6">
    <location>
        <begin position="372"/>
        <end position="429"/>
    </location>
</feature>
<evidence type="ECO:0000259" key="7">
    <source>
        <dbReference type="PROSITE" id="PS50011"/>
    </source>
</evidence>
<evidence type="ECO:0000256" key="5">
    <source>
        <dbReference type="PROSITE-ProRule" id="PRU10141"/>
    </source>
</evidence>
<keyword evidence="3" id="KW-0418">Kinase</keyword>